<protein>
    <submittedName>
        <fullName evidence="1">Uncharacterized protein</fullName>
    </submittedName>
</protein>
<keyword evidence="2" id="KW-1185">Reference proteome</keyword>
<organism evidence="1 2">
    <name type="scientific">Gymnopus androsaceus JB14</name>
    <dbReference type="NCBI Taxonomy" id="1447944"/>
    <lineage>
        <taxon>Eukaryota</taxon>
        <taxon>Fungi</taxon>
        <taxon>Dikarya</taxon>
        <taxon>Basidiomycota</taxon>
        <taxon>Agaricomycotina</taxon>
        <taxon>Agaricomycetes</taxon>
        <taxon>Agaricomycetidae</taxon>
        <taxon>Agaricales</taxon>
        <taxon>Marasmiineae</taxon>
        <taxon>Omphalotaceae</taxon>
        <taxon>Gymnopus</taxon>
    </lineage>
</organism>
<reference evidence="1" key="1">
    <citation type="journal article" date="2019" name="Environ. Microbiol.">
        <title>Fungal ecological strategies reflected in gene transcription - a case study of two litter decomposers.</title>
        <authorList>
            <person name="Barbi F."/>
            <person name="Kohler A."/>
            <person name="Barry K."/>
            <person name="Baskaran P."/>
            <person name="Daum C."/>
            <person name="Fauchery L."/>
            <person name="Ihrmark K."/>
            <person name="Kuo A."/>
            <person name="LaButti K."/>
            <person name="Lipzen A."/>
            <person name="Morin E."/>
            <person name="Grigoriev I.V."/>
            <person name="Henrissat B."/>
            <person name="Lindahl B."/>
            <person name="Martin F."/>
        </authorList>
    </citation>
    <scope>NUCLEOTIDE SEQUENCE</scope>
    <source>
        <strain evidence="1">JB14</strain>
    </source>
</reference>
<dbReference type="OrthoDB" id="2686745at2759"/>
<dbReference type="Proteomes" id="UP000799118">
    <property type="component" value="Unassembled WGS sequence"/>
</dbReference>
<dbReference type="EMBL" id="ML769704">
    <property type="protein sequence ID" value="KAE9389266.1"/>
    <property type="molecule type" value="Genomic_DNA"/>
</dbReference>
<evidence type="ECO:0000313" key="1">
    <source>
        <dbReference type="EMBL" id="KAE9389266.1"/>
    </source>
</evidence>
<gene>
    <name evidence="1" type="ORF">BT96DRAFT_1070804</name>
</gene>
<evidence type="ECO:0000313" key="2">
    <source>
        <dbReference type="Proteomes" id="UP000799118"/>
    </source>
</evidence>
<name>A0A6A4GUY4_9AGAR</name>
<sequence length="180" mass="20038">MNSRHCEPVVNVYVTTSTSTISTSPTTSTSRSSPDFVSNPLFHRSEAGVSELPQMIRKPKGEVNRPGRGGYNLDRVVNWTEEQSKEIKKYIKHAVVTKLDCTQSFTKQPRNSLLSIRQEAVLEFPWLANYADLWVVDDLVRCRLLLQQAALKKKNNALLAAEARARASRKAALQAAAAAL</sequence>
<dbReference type="AlphaFoldDB" id="A0A6A4GUY4"/>
<accession>A0A6A4GUY4</accession>
<proteinExistence type="predicted"/>